<keyword evidence="3" id="KW-1185">Reference proteome</keyword>
<evidence type="ECO:0000313" key="3">
    <source>
        <dbReference type="Proteomes" id="UP001476798"/>
    </source>
</evidence>
<gene>
    <name evidence="2" type="ORF">GOODEAATRI_008530</name>
</gene>
<reference evidence="2 3" key="1">
    <citation type="submission" date="2021-06" db="EMBL/GenBank/DDBJ databases">
        <authorList>
            <person name="Palmer J.M."/>
        </authorList>
    </citation>
    <scope>NUCLEOTIDE SEQUENCE [LARGE SCALE GENOMIC DNA]</scope>
    <source>
        <strain evidence="2 3">GA_2019</strain>
        <tissue evidence="2">Muscle</tissue>
    </source>
</reference>
<organism evidence="2 3">
    <name type="scientific">Goodea atripinnis</name>
    <dbReference type="NCBI Taxonomy" id="208336"/>
    <lineage>
        <taxon>Eukaryota</taxon>
        <taxon>Metazoa</taxon>
        <taxon>Chordata</taxon>
        <taxon>Craniata</taxon>
        <taxon>Vertebrata</taxon>
        <taxon>Euteleostomi</taxon>
        <taxon>Actinopterygii</taxon>
        <taxon>Neopterygii</taxon>
        <taxon>Teleostei</taxon>
        <taxon>Neoteleostei</taxon>
        <taxon>Acanthomorphata</taxon>
        <taxon>Ovalentaria</taxon>
        <taxon>Atherinomorphae</taxon>
        <taxon>Cyprinodontiformes</taxon>
        <taxon>Goodeidae</taxon>
        <taxon>Goodea</taxon>
    </lineage>
</organism>
<feature type="region of interest" description="Disordered" evidence="1">
    <location>
        <begin position="64"/>
        <end position="85"/>
    </location>
</feature>
<evidence type="ECO:0000313" key="2">
    <source>
        <dbReference type="EMBL" id="MEQ2164624.1"/>
    </source>
</evidence>
<sequence length="105" mass="11907">MLRCTDAVNALGLHKILQKYCYCNMTVCNNYIAKDCLKCKNSWLTMSNQLNSVSGQQTLTLDTNDIAKNAEGQSDGRTDEKERKEENMHILQLILSSHYLPVLLP</sequence>
<dbReference type="Proteomes" id="UP001476798">
    <property type="component" value="Unassembled WGS sequence"/>
</dbReference>
<accession>A0ABV0N174</accession>
<comment type="caution">
    <text evidence="2">The sequence shown here is derived from an EMBL/GenBank/DDBJ whole genome shotgun (WGS) entry which is preliminary data.</text>
</comment>
<protein>
    <submittedName>
        <fullName evidence="2">Uncharacterized protein</fullName>
    </submittedName>
</protein>
<evidence type="ECO:0000256" key="1">
    <source>
        <dbReference type="SAM" id="MobiDB-lite"/>
    </source>
</evidence>
<feature type="compositionally biased region" description="Basic and acidic residues" evidence="1">
    <location>
        <begin position="74"/>
        <end position="85"/>
    </location>
</feature>
<proteinExistence type="predicted"/>
<name>A0ABV0N174_9TELE</name>
<dbReference type="EMBL" id="JAHRIO010020448">
    <property type="protein sequence ID" value="MEQ2164624.1"/>
    <property type="molecule type" value="Genomic_DNA"/>
</dbReference>